<keyword evidence="3" id="KW-1185">Reference proteome</keyword>
<dbReference type="Proteomes" id="UP001059295">
    <property type="component" value="Chromosome"/>
</dbReference>
<sequence>MKFNLRYLANLFVAALLFCATGCKDDDTSGPEMPAVKIAPGATTASSISFTATPEYADAAAYVCVEKGMLIPSAENILANGTALTLDKESLVEVKNLKDTTVYVVAAAAKMGDQIGNVVSVEIKTGAYDGVLNIIDATQSVISYHIKPTSDSRYYHLAIPKAYWDYQIEGESASEAERIKTAMLKQLGSVDRGEKTYTLTDGEKDVHKNLTQVFPATEYLLVKADCDAEGNLTSALDTLTFETAENSVSAAEITVELSRITSSGVTIRCVPGAILNRYYIGIEETAVVNQYIEKYGKEAWKRVLMAGSQPFEHTISTSVSGKKPTVNYTVYAVGIDDDRNFTDLFQKNFTTKQSAMPTVALDYELKDDGQGRNPYNTIFFNIKTTDADMIKYVTASTAEITEIRNELGLSDEEIVTLAGDTLPDNYTDLANGENGLPFSYSGLSSGTSYTLIVQALNGEYSKVEVLSASTQEIPRVESQLFDKLPGEWSATINGLGSQNQDSTYTFDVTIAAGVNEATAEEYRKHNLLVCLGLADFNYYGPEELVANNFPQSVANEAYGPKWFLQIAEGDEVTVLCDTERNLFDWAQQGTFYLMGINEQVVFEPFPVEVSDDFNTIKVKTAVYEGADYFMGAGYLVSSNRVSLAFIGTSEMTLTRKADGNTVLNQGLRMPGRHSEFTLKKPGSLLERISCEKVHFDVTPAAEAHSYESYEQPQMKLMEVPFAAFDEIRKEVK</sequence>
<evidence type="ECO:0000313" key="3">
    <source>
        <dbReference type="Proteomes" id="UP001059295"/>
    </source>
</evidence>
<protein>
    <submittedName>
        <fullName evidence="2">Uncharacterized protein</fullName>
    </submittedName>
</protein>
<feature type="chain" id="PRO_5045386307" evidence="1">
    <location>
        <begin position="26"/>
        <end position="732"/>
    </location>
</feature>
<feature type="signal peptide" evidence="1">
    <location>
        <begin position="1"/>
        <end position="25"/>
    </location>
</feature>
<organism evidence="2 3">
    <name type="scientific">Alistipes ihumii AP11</name>
    <dbReference type="NCBI Taxonomy" id="1211813"/>
    <lineage>
        <taxon>Bacteria</taxon>
        <taxon>Pseudomonadati</taxon>
        <taxon>Bacteroidota</taxon>
        <taxon>Bacteroidia</taxon>
        <taxon>Bacteroidales</taxon>
        <taxon>Rikenellaceae</taxon>
        <taxon>Alistipes</taxon>
    </lineage>
</organism>
<evidence type="ECO:0000313" key="2">
    <source>
        <dbReference type="EMBL" id="UWN56598.1"/>
    </source>
</evidence>
<name>A0ABY5UY94_9BACT</name>
<gene>
    <name evidence="2" type="ORF">NQ491_08005</name>
</gene>
<dbReference type="GeneID" id="82891669"/>
<evidence type="ECO:0000256" key="1">
    <source>
        <dbReference type="SAM" id="SignalP"/>
    </source>
</evidence>
<accession>A0ABY5UY94</accession>
<proteinExistence type="predicted"/>
<dbReference type="EMBL" id="CP102294">
    <property type="protein sequence ID" value="UWN56598.1"/>
    <property type="molecule type" value="Genomic_DNA"/>
</dbReference>
<keyword evidence="1" id="KW-0732">Signal</keyword>
<reference evidence="2" key="1">
    <citation type="journal article" date="2022" name="Cell">
        <title>Design, construction, and in vivo augmentation of a complex gut microbiome.</title>
        <authorList>
            <person name="Cheng A.G."/>
            <person name="Ho P.Y."/>
            <person name="Aranda-Diaz A."/>
            <person name="Jain S."/>
            <person name="Yu F.B."/>
            <person name="Meng X."/>
            <person name="Wang M."/>
            <person name="Iakiviak M."/>
            <person name="Nagashima K."/>
            <person name="Zhao A."/>
            <person name="Murugkar P."/>
            <person name="Patil A."/>
            <person name="Atabakhsh K."/>
            <person name="Weakley A."/>
            <person name="Yan J."/>
            <person name="Brumbaugh A.R."/>
            <person name="Higginbottom S."/>
            <person name="Dimas A."/>
            <person name="Shiver A.L."/>
            <person name="Deutschbauer A."/>
            <person name="Neff N."/>
            <person name="Sonnenburg J.L."/>
            <person name="Huang K.C."/>
            <person name="Fischbach M.A."/>
        </authorList>
    </citation>
    <scope>NUCLEOTIDE SEQUENCE</scope>
    <source>
        <strain evidence="2">AP11</strain>
    </source>
</reference>
<dbReference type="RefSeq" id="WP_019246700.1">
    <property type="nucleotide sequence ID" value="NZ_CAPH01000018.1"/>
</dbReference>